<dbReference type="SUPFAM" id="SSF53474">
    <property type="entry name" value="alpha/beta-Hydrolases"/>
    <property type="match status" value="1"/>
</dbReference>
<comment type="caution">
    <text evidence="2">The sequence shown here is derived from an EMBL/GenBank/DDBJ whole genome shotgun (WGS) entry which is preliminary data.</text>
</comment>
<dbReference type="EMBL" id="JAKJPQ010000007">
    <property type="protein sequence ID" value="MCI2261773.1"/>
    <property type="molecule type" value="Genomic_DNA"/>
</dbReference>
<name>A0ABS9WR09_9XANT</name>
<organism evidence="2 3">
    <name type="scientific">Xanthomonas indica</name>
    <dbReference type="NCBI Taxonomy" id="2912242"/>
    <lineage>
        <taxon>Bacteria</taxon>
        <taxon>Pseudomonadati</taxon>
        <taxon>Pseudomonadota</taxon>
        <taxon>Gammaproteobacteria</taxon>
        <taxon>Lysobacterales</taxon>
        <taxon>Lysobacteraceae</taxon>
        <taxon>Xanthomonas</taxon>
    </lineage>
</organism>
<evidence type="ECO:0000256" key="1">
    <source>
        <dbReference type="SAM" id="SignalP"/>
    </source>
</evidence>
<evidence type="ECO:0000313" key="2">
    <source>
        <dbReference type="EMBL" id="MCI2261773.1"/>
    </source>
</evidence>
<dbReference type="InterPro" id="IPR029058">
    <property type="entry name" value="AB_hydrolase_fold"/>
</dbReference>
<evidence type="ECO:0008006" key="4">
    <source>
        <dbReference type="Google" id="ProtNLM"/>
    </source>
</evidence>
<gene>
    <name evidence="2" type="ORF">L3V74_09475</name>
</gene>
<feature type="chain" id="PRO_5045130260" description="Prolyl oligopeptidase family protein" evidence="1">
    <location>
        <begin position="20"/>
        <end position="292"/>
    </location>
</feature>
<proteinExistence type="predicted"/>
<protein>
    <recommendedName>
        <fullName evidence="4">Prolyl oligopeptidase family protein</fullName>
    </recommendedName>
</protein>
<feature type="signal peptide" evidence="1">
    <location>
        <begin position="1"/>
        <end position="19"/>
    </location>
</feature>
<dbReference type="RefSeq" id="WP_242159799.1">
    <property type="nucleotide sequence ID" value="NZ_JAKJPQ010000007.1"/>
</dbReference>
<evidence type="ECO:0000313" key="3">
    <source>
        <dbReference type="Proteomes" id="UP001430647"/>
    </source>
</evidence>
<accession>A0ABS9WR09</accession>
<keyword evidence="3" id="KW-1185">Reference proteome</keyword>
<reference evidence="2 3" key="1">
    <citation type="journal article" date="2022" name="Curr. Microbiol.">
        <title>Xanthomonas indica sp. nov., a Novel Member of Non-Pathogenic Xanthomonas Community from Healthy Rice Seeds.</title>
        <authorList>
            <person name="Rana R."/>
            <person name="Madhavan V.N."/>
            <person name="Saroha T."/>
            <person name="Bansal K."/>
            <person name="Kaur A."/>
            <person name="Sonti R.V."/>
            <person name="Patel H.K."/>
            <person name="Patil P.B."/>
        </authorList>
    </citation>
    <scope>NUCLEOTIDE SEQUENCE [LARGE SCALE GENOMIC DNA]</scope>
    <source>
        <strain evidence="2 3">PPL560</strain>
    </source>
</reference>
<sequence>MATTVLLLFCGMAPCIASARGFGGTHADLGEPLQIPIADPDGHPWTLQGRLCRPAGVSRPRVVVIAHGSPAKASDRPGMTLETCDGESARWFLRHHYAVALVLRLGYGATGGPWSEGYDGCDRADYVKAGLETARQLKRIVDALTALPDYSPTGAIVVGQSAGGWGTLAYDSLPHPNVSAFVNMAGGRGGHFQDRPNSNCHADRLIAAAATFGRQPTTPMLWIYTANDSFFGPDLAASLHRAFTEAGGHAVLVTPAAFGDDGHHLFFGHGGSSIWGPAVDRYLGSMDAPASP</sequence>
<keyword evidence="1" id="KW-0732">Signal</keyword>
<dbReference type="Gene3D" id="3.40.50.1820">
    <property type="entry name" value="alpha/beta hydrolase"/>
    <property type="match status" value="1"/>
</dbReference>
<dbReference type="Proteomes" id="UP001430647">
    <property type="component" value="Unassembled WGS sequence"/>
</dbReference>